<accession>A0ABS7K360</accession>
<evidence type="ECO:0000313" key="3">
    <source>
        <dbReference type="Proteomes" id="UP000769780"/>
    </source>
</evidence>
<feature type="transmembrane region" description="Helical" evidence="1">
    <location>
        <begin position="32"/>
        <end position="53"/>
    </location>
</feature>
<protein>
    <submittedName>
        <fullName evidence="2">Uncharacterized protein</fullName>
    </submittedName>
</protein>
<dbReference type="RefSeq" id="WP_221872777.1">
    <property type="nucleotide sequence ID" value="NZ_JACWFH010000008.1"/>
</dbReference>
<keyword evidence="1" id="KW-1133">Transmembrane helix</keyword>
<comment type="caution">
    <text evidence="2">The sequence shown here is derived from an EMBL/GenBank/DDBJ whole genome shotgun (WGS) entry which is preliminary data.</text>
</comment>
<evidence type="ECO:0000256" key="1">
    <source>
        <dbReference type="SAM" id="Phobius"/>
    </source>
</evidence>
<dbReference type="Proteomes" id="UP000769780">
    <property type="component" value="Unassembled WGS sequence"/>
</dbReference>
<reference evidence="2 3" key="1">
    <citation type="submission" date="2020-07" db="EMBL/GenBank/DDBJ databases">
        <title>Fungal Genomes of the International Space Station.</title>
        <authorList>
            <person name="Seuylemezian A."/>
            <person name="Singh N.K."/>
            <person name="Wood J."/>
            <person name="Venkateswaran K."/>
        </authorList>
    </citation>
    <scope>NUCLEOTIDE SEQUENCE [LARGE SCALE GENOMIC DNA]</scope>
    <source>
        <strain evidence="2 3">PL-B2</strain>
    </source>
</reference>
<gene>
    <name evidence="2" type="ORF">H0185_07770</name>
</gene>
<keyword evidence="1" id="KW-0812">Transmembrane</keyword>
<keyword evidence="3" id="KW-1185">Reference proteome</keyword>
<proteinExistence type="predicted"/>
<organism evidence="2 3">
    <name type="scientific">Mesobacillus maritimus</name>
    <dbReference type="NCBI Taxonomy" id="1643336"/>
    <lineage>
        <taxon>Bacteria</taxon>
        <taxon>Bacillati</taxon>
        <taxon>Bacillota</taxon>
        <taxon>Bacilli</taxon>
        <taxon>Bacillales</taxon>
        <taxon>Bacillaceae</taxon>
        <taxon>Mesobacillus</taxon>
    </lineage>
</organism>
<sequence length="55" mass="6365">MSKVKLVAQAITEDLNSEDSMMIEMMEKGTDWLFKLIVFLGAPYLIYLLSQFFTI</sequence>
<dbReference type="EMBL" id="JACWFH010000008">
    <property type="protein sequence ID" value="MBY0096703.1"/>
    <property type="molecule type" value="Genomic_DNA"/>
</dbReference>
<evidence type="ECO:0000313" key="2">
    <source>
        <dbReference type="EMBL" id="MBY0096703.1"/>
    </source>
</evidence>
<name>A0ABS7K360_9BACI</name>
<keyword evidence="1" id="KW-0472">Membrane</keyword>